<name>A0AAV7UPQ0_PLEWA</name>
<sequence>MDPVGTVRCREGGGSCFVVFWGFLPRSCTCEPVLAPEDRGWTGSWEGLYRAPPLADFLPHSWGQRLFCRLFCGPAFVSVLLSRRHLSSSACHARAPCGAE</sequence>
<evidence type="ECO:0008006" key="3">
    <source>
        <dbReference type="Google" id="ProtNLM"/>
    </source>
</evidence>
<comment type="caution">
    <text evidence="1">The sequence shown here is derived from an EMBL/GenBank/DDBJ whole genome shotgun (WGS) entry which is preliminary data.</text>
</comment>
<reference evidence="1" key="1">
    <citation type="journal article" date="2022" name="bioRxiv">
        <title>Sequencing and chromosome-scale assembly of the giantPleurodeles waltlgenome.</title>
        <authorList>
            <person name="Brown T."/>
            <person name="Elewa A."/>
            <person name="Iarovenko S."/>
            <person name="Subramanian E."/>
            <person name="Araus A.J."/>
            <person name="Petzold A."/>
            <person name="Susuki M."/>
            <person name="Suzuki K.-i.T."/>
            <person name="Hayashi T."/>
            <person name="Toyoda A."/>
            <person name="Oliveira C."/>
            <person name="Osipova E."/>
            <person name="Leigh N.D."/>
            <person name="Simon A."/>
            <person name="Yun M.H."/>
        </authorList>
    </citation>
    <scope>NUCLEOTIDE SEQUENCE</scope>
    <source>
        <strain evidence="1">20211129_DDA</strain>
        <tissue evidence="1">Liver</tissue>
    </source>
</reference>
<dbReference type="EMBL" id="JANPWB010000004">
    <property type="protein sequence ID" value="KAJ1191017.1"/>
    <property type="molecule type" value="Genomic_DNA"/>
</dbReference>
<evidence type="ECO:0000313" key="2">
    <source>
        <dbReference type="Proteomes" id="UP001066276"/>
    </source>
</evidence>
<proteinExistence type="predicted"/>
<protein>
    <recommendedName>
        <fullName evidence="3">Secreted protein</fullName>
    </recommendedName>
</protein>
<keyword evidence="2" id="KW-1185">Reference proteome</keyword>
<dbReference type="Proteomes" id="UP001066276">
    <property type="component" value="Chromosome 2_2"/>
</dbReference>
<accession>A0AAV7UPQ0</accession>
<organism evidence="1 2">
    <name type="scientific">Pleurodeles waltl</name>
    <name type="common">Iberian ribbed newt</name>
    <dbReference type="NCBI Taxonomy" id="8319"/>
    <lineage>
        <taxon>Eukaryota</taxon>
        <taxon>Metazoa</taxon>
        <taxon>Chordata</taxon>
        <taxon>Craniata</taxon>
        <taxon>Vertebrata</taxon>
        <taxon>Euteleostomi</taxon>
        <taxon>Amphibia</taxon>
        <taxon>Batrachia</taxon>
        <taxon>Caudata</taxon>
        <taxon>Salamandroidea</taxon>
        <taxon>Salamandridae</taxon>
        <taxon>Pleurodelinae</taxon>
        <taxon>Pleurodeles</taxon>
    </lineage>
</organism>
<evidence type="ECO:0000313" key="1">
    <source>
        <dbReference type="EMBL" id="KAJ1191017.1"/>
    </source>
</evidence>
<dbReference type="AlphaFoldDB" id="A0AAV7UPQ0"/>
<gene>
    <name evidence="1" type="ORF">NDU88_000334</name>
</gene>